<evidence type="ECO:0000313" key="12">
    <source>
        <dbReference type="EMBL" id="ORX37171.1"/>
    </source>
</evidence>
<dbReference type="InParanoid" id="A0A1Y1UGI4"/>
<dbReference type="OrthoDB" id="2121828at2759"/>
<evidence type="ECO:0000256" key="1">
    <source>
        <dbReference type="ARBA" id="ARBA00010609"/>
    </source>
</evidence>
<dbReference type="SUPFAM" id="SSF49503">
    <property type="entry name" value="Cupredoxins"/>
    <property type="match status" value="3"/>
</dbReference>
<keyword evidence="2" id="KW-0479">Metal-binding</keyword>
<dbReference type="Pfam" id="PF07732">
    <property type="entry name" value="Cu-oxidase_3"/>
    <property type="match status" value="1"/>
</dbReference>
<sequence length="647" mass="73467">MLARSNVYVGHCRPRNEPRQTSHDQMNGYTRVAQDDGIVMRDLKSDKRQTEPIKRDSAHRLRTPWFYGSALVFAAGLIYYLSTAYGAGSLPPQSAYLQERFTPRPELHINRPPEVRRYNLSLGTSEARPDGVKKTVFTINGLFPGPLIEARSGDWLEVNVHNGLDEETSLHWHGLRHEHGSNSEDGAIGVTQCPLAPNATKMYRWKLSDTQHGTYWYHSHHAAQRSDGLHGPLIIHKPTDAIEHGRNPDLRLRWKRSGLSGPDQLILMMGDWYHRTAAQTLDWYRSPTSRGHEPVPDNLLINGEQRFDCGRSIRKVDCVAREGSIPRYNLNPRKTNQLRLMNTGSLGIVYFSLDSHLLRVMEADGTLIEPITVKELPVAPGQRYSVLLEPQDWLLRGKAYWLRARLDQECFNYPNRALDPLTRSIISYGGSSTQLPTSEGWGLTEENTFDALSLRPMDANERVLPEAEEQIVLYVNTESRASTGGLPTAFINQTSWVPNSLNPMLMRDVSHIETGRLSQDEFVITTPRNRSSVVDIIINNFEQGTHPFHLHGHKFWPLHTHTARYGKGAYDWRFPPVLPETAPALRDTFMIPPYGHVVIRVNFDTPGEWLLHCHVLVHLATGMGVIFNVRSDDIADFEKLAAWESCQ</sequence>
<evidence type="ECO:0000256" key="5">
    <source>
        <dbReference type="ARBA" id="ARBA00023157"/>
    </source>
</evidence>
<keyword evidence="4" id="KW-0186">Copper</keyword>
<dbReference type="PROSITE" id="PS00079">
    <property type="entry name" value="MULTICOPPER_OXIDASE1"/>
    <property type="match status" value="2"/>
</dbReference>
<dbReference type="InterPro" id="IPR001117">
    <property type="entry name" value="Cu-oxidase_2nd"/>
</dbReference>
<dbReference type="STRING" id="4999.A0A1Y1UGI4"/>
<gene>
    <name evidence="12" type="ORF">BD324DRAFT_625060</name>
</gene>
<dbReference type="PANTHER" id="PTHR11709">
    <property type="entry name" value="MULTI-COPPER OXIDASE"/>
    <property type="match status" value="1"/>
</dbReference>
<evidence type="ECO:0000256" key="3">
    <source>
        <dbReference type="ARBA" id="ARBA00023002"/>
    </source>
</evidence>
<keyword evidence="13" id="KW-1185">Reference proteome</keyword>
<dbReference type="Gene3D" id="2.60.40.420">
    <property type="entry name" value="Cupredoxins - blue copper proteins"/>
    <property type="match status" value="3"/>
</dbReference>
<dbReference type="EMBL" id="NBSH01000006">
    <property type="protein sequence ID" value="ORX37171.1"/>
    <property type="molecule type" value="Genomic_DNA"/>
</dbReference>
<dbReference type="Proteomes" id="UP000193218">
    <property type="component" value="Unassembled WGS sequence"/>
</dbReference>
<feature type="region of interest" description="Disordered" evidence="7">
    <location>
        <begin position="1"/>
        <end position="26"/>
    </location>
</feature>
<dbReference type="InterPro" id="IPR011706">
    <property type="entry name" value="Cu-oxidase_C"/>
</dbReference>
<dbReference type="AlphaFoldDB" id="A0A1Y1UGI4"/>
<dbReference type="PROSITE" id="PS00080">
    <property type="entry name" value="MULTICOPPER_OXIDASE2"/>
    <property type="match status" value="1"/>
</dbReference>
<dbReference type="CDD" id="cd13910">
    <property type="entry name" value="CuRO_3_MCO_like_4"/>
    <property type="match status" value="1"/>
</dbReference>
<protein>
    <submittedName>
        <fullName evidence="12">Multicopper oxidase-domain-containing protein</fullName>
    </submittedName>
</protein>
<feature type="domain" description="Plastocyanin-like" evidence="10">
    <location>
        <begin position="516"/>
        <end position="632"/>
    </location>
</feature>
<feature type="transmembrane region" description="Helical" evidence="8">
    <location>
        <begin position="64"/>
        <end position="82"/>
    </location>
</feature>
<dbReference type="InterPro" id="IPR011707">
    <property type="entry name" value="Cu-oxidase-like_N"/>
</dbReference>
<keyword evidence="8" id="KW-0472">Membrane</keyword>
<evidence type="ECO:0000256" key="2">
    <source>
        <dbReference type="ARBA" id="ARBA00022723"/>
    </source>
</evidence>
<comment type="caution">
    <text evidence="12">The sequence shown here is derived from an EMBL/GenBank/DDBJ whole genome shotgun (WGS) entry which is preliminary data.</text>
</comment>
<dbReference type="InterPro" id="IPR033138">
    <property type="entry name" value="Cu_oxidase_CS"/>
</dbReference>
<feature type="domain" description="Plastocyanin-like" evidence="9">
    <location>
        <begin position="265"/>
        <end position="430"/>
    </location>
</feature>
<evidence type="ECO:0000256" key="6">
    <source>
        <dbReference type="ARBA" id="ARBA00023180"/>
    </source>
</evidence>
<comment type="similarity">
    <text evidence="1">Belongs to the multicopper oxidase family.</text>
</comment>
<keyword evidence="8" id="KW-0812">Transmembrane</keyword>
<dbReference type="InterPro" id="IPR045087">
    <property type="entry name" value="Cu-oxidase_fam"/>
</dbReference>
<evidence type="ECO:0000259" key="11">
    <source>
        <dbReference type="Pfam" id="PF07732"/>
    </source>
</evidence>
<keyword evidence="8" id="KW-1133">Transmembrane helix</keyword>
<evidence type="ECO:0000259" key="10">
    <source>
        <dbReference type="Pfam" id="PF07731"/>
    </source>
</evidence>
<evidence type="ECO:0000313" key="13">
    <source>
        <dbReference type="Proteomes" id="UP000193218"/>
    </source>
</evidence>
<dbReference type="PANTHER" id="PTHR11709:SF414">
    <property type="entry name" value="ADR239WP"/>
    <property type="match status" value="1"/>
</dbReference>
<dbReference type="InterPro" id="IPR008972">
    <property type="entry name" value="Cupredoxin"/>
</dbReference>
<evidence type="ECO:0000256" key="8">
    <source>
        <dbReference type="SAM" id="Phobius"/>
    </source>
</evidence>
<feature type="domain" description="Plastocyanin-like" evidence="11">
    <location>
        <begin position="125"/>
        <end position="239"/>
    </location>
</feature>
<dbReference type="GeneID" id="33557569"/>
<keyword evidence="6" id="KW-0325">Glycoprotein</keyword>
<evidence type="ECO:0000256" key="4">
    <source>
        <dbReference type="ARBA" id="ARBA00023008"/>
    </source>
</evidence>
<dbReference type="GO" id="GO:0005507">
    <property type="term" value="F:copper ion binding"/>
    <property type="evidence" value="ECO:0007669"/>
    <property type="project" value="InterPro"/>
</dbReference>
<dbReference type="Pfam" id="PF07731">
    <property type="entry name" value="Cu-oxidase_2"/>
    <property type="match status" value="1"/>
</dbReference>
<organism evidence="12 13">
    <name type="scientific">Kockovaella imperatae</name>
    <dbReference type="NCBI Taxonomy" id="4999"/>
    <lineage>
        <taxon>Eukaryota</taxon>
        <taxon>Fungi</taxon>
        <taxon>Dikarya</taxon>
        <taxon>Basidiomycota</taxon>
        <taxon>Agaricomycotina</taxon>
        <taxon>Tremellomycetes</taxon>
        <taxon>Tremellales</taxon>
        <taxon>Cuniculitremaceae</taxon>
        <taxon>Kockovaella</taxon>
    </lineage>
</organism>
<proteinExistence type="inferred from homology"/>
<name>A0A1Y1UGI4_9TREE</name>
<accession>A0A1Y1UGI4</accession>
<reference evidence="12 13" key="1">
    <citation type="submission" date="2017-03" db="EMBL/GenBank/DDBJ databases">
        <title>Widespread Adenine N6-methylation of Active Genes in Fungi.</title>
        <authorList>
            <consortium name="DOE Joint Genome Institute"/>
            <person name="Mondo S.J."/>
            <person name="Dannebaum R.O."/>
            <person name="Kuo R.C."/>
            <person name="Louie K.B."/>
            <person name="Bewick A.J."/>
            <person name="Labutti K."/>
            <person name="Haridas S."/>
            <person name="Kuo A."/>
            <person name="Salamov A."/>
            <person name="Ahrendt S.R."/>
            <person name="Lau R."/>
            <person name="Bowen B.P."/>
            <person name="Lipzen A."/>
            <person name="Sullivan W."/>
            <person name="Andreopoulos W.B."/>
            <person name="Clum A."/>
            <person name="Lindquist E."/>
            <person name="Daum C."/>
            <person name="Northen T.R."/>
            <person name="Ramamoorthy G."/>
            <person name="Schmitz R.J."/>
            <person name="Gryganskyi A."/>
            <person name="Culley D."/>
            <person name="Magnuson J."/>
            <person name="James T.Y."/>
            <person name="O'Malley M.A."/>
            <person name="Stajich J.E."/>
            <person name="Spatafora J.W."/>
            <person name="Visel A."/>
            <person name="Grigoriev I.V."/>
        </authorList>
    </citation>
    <scope>NUCLEOTIDE SEQUENCE [LARGE SCALE GENOMIC DNA]</scope>
    <source>
        <strain evidence="12 13">NRRL Y-17943</strain>
    </source>
</reference>
<dbReference type="InterPro" id="IPR002355">
    <property type="entry name" value="Cu_oxidase_Cu_BS"/>
</dbReference>
<evidence type="ECO:0000259" key="9">
    <source>
        <dbReference type="Pfam" id="PF00394"/>
    </source>
</evidence>
<evidence type="ECO:0000256" key="7">
    <source>
        <dbReference type="SAM" id="MobiDB-lite"/>
    </source>
</evidence>
<dbReference type="GO" id="GO:0016491">
    <property type="term" value="F:oxidoreductase activity"/>
    <property type="evidence" value="ECO:0007669"/>
    <property type="project" value="UniProtKB-KW"/>
</dbReference>
<dbReference type="RefSeq" id="XP_021871209.1">
    <property type="nucleotide sequence ID" value="XM_022015760.1"/>
</dbReference>
<dbReference type="CDD" id="cd13886">
    <property type="entry name" value="CuRO_2_MCO_like_1"/>
    <property type="match status" value="1"/>
</dbReference>
<dbReference type="Pfam" id="PF00394">
    <property type="entry name" value="Cu-oxidase"/>
    <property type="match status" value="1"/>
</dbReference>
<keyword evidence="5" id="KW-1015">Disulfide bond</keyword>
<keyword evidence="3" id="KW-0560">Oxidoreductase</keyword>